<accession>A0ABV9HQN7</accession>
<dbReference type="SUPFAM" id="SSF53335">
    <property type="entry name" value="S-adenosyl-L-methionine-dependent methyltransferases"/>
    <property type="match status" value="1"/>
</dbReference>
<keyword evidence="2" id="KW-1185">Reference proteome</keyword>
<evidence type="ECO:0000313" key="1">
    <source>
        <dbReference type="EMBL" id="MFC4632477.1"/>
    </source>
</evidence>
<dbReference type="Proteomes" id="UP001596043">
    <property type="component" value="Unassembled WGS sequence"/>
</dbReference>
<organism evidence="1 2">
    <name type="scientific">Dokdonia ponticola</name>
    <dbReference type="NCBI Taxonomy" id="2041041"/>
    <lineage>
        <taxon>Bacteria</taxon>
        <taxon>Pseudomonadati</taxon>
        <taxon>Bacteroidota</taxon>
        <taxon>Flavobacteriia</taxon>
        <taxon>Flavobacteriales</taxon>
        <taxon>Flavobacteriaceae</taxon>
        <taxon>Dokdonia</taxon>
    </lineage>
</organism>
<comment type="caution">
    <text evidence="1">The sequence shown here is derived from an EMBL/GenBank/DDBJ whole genome shotgun (WGS) entry which is preliminary data.</text>
</comment>
<keyword evidence="1" id="KW-0808">Transferase</keyword>
<sequence length="243" mass="27976">MYQLTKNVAKSIIPKSFLLRNELILRKLFSFNYRGSTYNCNVCHTGLKKFILIGKKDLLCPICGSRSRSRRVYHLLKENHLLSGKILHFSPPRALYRVLKKNTEITYIATDYKNEFMADHSYDITAIAAPDNSFDTIICYHVLEHILDDTKAIAELYRVLKPKGTCLLQTPFKEGAIYEDTTITSEKGRLKAFGQKDHVRIYSLEGLNSRLKDAQFQTEIIDFVAEKNHVHGWQSESVVKAMK</sequence>
<dbReference type="CDD" id="cd02440">
    <property type="entry name" value="AdoMet_MTases"/>
    <property type="match status" value="1"/>
</dbReference>
<dbReference type="Pfam" id="PF13489">
    <property type="entry name" value="Methyltransf_23"/>
    <property type="match status" value="1"/>
</dbReference>
<keyword evidence="1" id="KW-0489">Methyltransferase</keyword>
<dbReference type="GO" id="GO:0008168">
    <property type="term" value="F:methyltransferase activity"/>
    <property type="evidence" value="ECO:0007669"/>
    <property type="project" value="UniProtKB-KW"/>
</dbReference>
<dbReference type="RefSeq" id="WP_379976676.1">
    <property type="nucleotide sequence ID" value="NZ_JBHSFV010000001.1"/>
</dbReference>
<dbReference type="GO" id="GO:0032259">
    <property type="term" value="P:methylation"/>
    <property type="evidence" value="ECO:0007669"/>
    <property type="project" value="UniProtKB-KW"/>
</dbReference>
<name>A0ABV9HQN7_9FLAO</name>
<dbReference type="EMBL" id="JBHSFV010000001">
    <property type="protein sequence ID" value="MFC4632477.1"/>
    <property type="molecule type" value="Genomic_DNA"/>
</dbReference>
<protein>
    <submittedName>
        <fullName evidence="1">Class I SAM-dependent methyltransferase</fullName>
    </submittedName>
</protein>
<reference evidence="2" key="1">
    <citation type="journal article" date="2019" name="Int. J. Syst. Evol. Microbiol.">
        <title>The Global Catalogue of Microorganisms (GCM) 10K type strain sequencing project: providing services to taxonomists for standard genome sequencing and annotation.</title>
        <authorList>
            <consortium name="The Broad Institute Genomics Platform"/>
            <consortium name="The Broad Institute Genome Sequencing Center for Infectious Disease"/>
            <person name="Wu L."/>
            <person name="Ma J."/>
        </authorList>
    </citation>
    <scope>NUCLEOTIDE SEQUENCE [LARGE SCALE GENOMIC DNA]</scope>
    <source>
        <strain evidence="2">YJ-61-S</strain>
    </source>
</reference>
<gene>
    <name evidence="1" type="ORF">ACFO3O_01050</name>
</gene>
<dbReference type="Gene3D" id="3.40.50.150">
    <property type="entry name" value="Vaccinia Virus protein VP39"/>
    <property type="match status" value="1"/>
</dbReference>
<evidence type="ECO:0000313" key="2">
    <source>
        <dbReference type="Proteomes" id="UP001596043"/>
    </source>
</evidence>
<dbReference type="InterPro" id="IPR029063">
    <property type="entry name" value="SAM-dependent_MTases_sf"/>
</dbReference>
<proteinExistence type="predicted"/>